<gene>
    <name evidence="1" type="ORF">RRG08_032932</name>
</gene>
<protein>
    <submittedName>
        <fullName evidence="1">Uncharacterized protein</fullName>
    </submittedName>
</protein>
<evidence type="ECO:0000313" key="1">
    <source>
        <dbReference type="EMBL" id="KAK3782181.1"/>
    </source>
</evidence>
<accession>A0AAE1A7R8</accession>
<sequence length="333" mass="37488">MDLTKLRTEDAEQQTDNAPGLFYHLSSATTFTILGARLSNLMDSAEANHREWHNLSSKGSRAREQFHSGGHNQLSHEIKEAEFDEGDSVISVLRRRPESHVPQENNFRVMAASQKVNHGQNGSTGPSAYNELSLSNKEEVQVGQEEFQGCSASSNSSSFYVNQSQIDSCFSDSAESSCQPEALHEHPYAMYKNQLRMSARCEEDDCNESGCKEIKTLLLEIRKILLPASKPLTDIHGNLLVCMYEHCITCNSQPCTFPWCSPQLCMDLPKRASRAEVIEFMHRWISCSVTDINLGQVASLQQILKINIRERLTLDGIVSSLMVQDMRRRKITD</sequence>
<dbReference type="Proteomes" id="UP001283361">
    <property type="component" value="Unassembled WGS sequence"/>
</dbReference>
<evidence type="ECO:0000313" key="2">
    <source>
        <dbReference type="Proteomes" id="UP001283361"/>
    </source>
</evidence>
<organism evidence="1 2">
    <name type="scientific">Elysia crispata</name>
    <name type="common">lettuce slug</name>
    <dbReference type="NCBI Taxonomy" id="231223"/>
    <lineage>
        <taxon>Eukaryota</taxon>
        <taxon>Metazoa</taxon>
        <taxon>Spiralia</taxon>
        <taxon>Lophotrochozoa</taxon>
        <taxon>Mollusca</taxon>
        <taxon>Gastropoda</taxon>
        <taxon>Heterobranchia</taxon>
        <taxon>Euthyneura</taxon>
        <taxon>Panpulmonata</taxon>
        <taxon>Sacoglossa</taxon>
        <taxon>Placobranchoidea</taxon>
        <taxon>Plakobranchidae</taxon>
        <taxon>Elysia</taxon>
    </lineage>
</organism>
<proteinExistence type="predicted"/>
<name>A0AAE1A7R8_9GAST</name>
<reference evidence="1" key="1">
    <citation type="journal article" date="2023" name="G3 (Bethesda)">
        <title>A reference genome for the long-term kleptoplast-retaining sea slug Elysia crispata morphotype clarki.</title>
        <authorList>
            <person name="Eastman K.E."/>
            <person name="Pendleton A.L."/>
            <person name="Shaikh M.A."/>
            <person name="Suttiyut T."/>
            <person name="Ogas R."/>
            <person name="Tomko P."/>
            <person name="Gavelis G."/>
            <person name="Widhalm J.R."/>
            <person name="Wisecaver J.H."/>
        </authorList>
    </citation>
    <scope>NUCLEOTIDE SEQUENCE</scope>
    <source>
        <strain evidence="1">ECLA1</strain>
    </source>
</reference>
<keyword evidence="2" id="KW-1185">Reference proteome</keyword>
<dbReference type="AlphaFoldDB" id="A0AAE1A7R8"/>
<dbReference type="EMBL" id="JAWDGP010002535">
    <property type="protein sequence ID" value="KAK3782181.1"/>
    <property type="molecule type" value="Genomic_DNA"/>
</dbReference>
<comment type="caution">
    <text evidence="1">The sequence shown here is derived from an EMBL/GenBank/DDBJ whole genome shotgun (WGS) entry which is preliminary data.</text>
</comment>